<sequence length="372" mass="39931">MMRPLEGIRVLDFSTLLPGPMATLILAEAGAEVIKIERPGRGDEMRSYVPKFGDDSVNFALLNRGKRSIAIDLKQTGVIDRLRELIENTDIVVEQFRPGVMDRLGLGYEALSKINPKIIYCAITGYGQTGPKADVAAHDLNYVAAAGMLGLSAGSDGAPVLPPALIADIAGGTYPAVVNILLALRQRDHTGKGCKLDIAMAENLFTFLYWAIGNGEMGGSWPVPGGELVTGGSPRYQIYGTSDGKFVAAAPLEDKFWANFLDAIAAPRALLDDSEDPVGVRATIAAIIAARSAAYWRTCFEGKDVCSVIVSTLQEAMQDEHFRARGVFANKLESNGHTINALPVPVAEEFRANTISETYPKLGEANKDFGLD</sequence>
<dbReference type="PANTHER" id="PTHR48228:SF5">
    <property type="entry name" value="ALPHA-METHYLACYL-COA RACEMASE"/>
    <property type="match status" value="1"/>
</dbReference>
<dbReference type="PANTHER" id="PTHR48228">
    <property type="entry name" value="SUCCINYL-COA--D-CITRAMALATE COA-TRANSFERASE"/>
    <property type="match status" value="1"/>
</dbReference>
<dbReference type="Pfam" id="PF02515">
    <property type="entry name" value="CoA_transf_3"/>
    <property type="match status" value="1"/>
</dbReference>
<dbReference type="InterPro" id="IPR050509">
    <property type="entry name" value="CoA-transferase_III"/>
</dbReference>
<proteinExistence type="predicted"/>
<name>A0A840RRZ8_9BURK</name>
<comment type="caution">
    <text evidence="1">The sequence shown here is derived from an EMBL/GenBank/DDBJ whole genome shotgun (WGS) entry which is preliminary data.</text>
</comment>
<organism evidence="1 2">
    <name type="scientific">Glaciimonas immobilis</name>
    <dbReference type="NCBI Taxonomy" id="728004"/>
    <lineage>
        <taxon>Bacteria</taxon>
        <taxon>Pseudomonadati</taxon>
        <taxon>Pseudomonadota</taxon>
        <taxon>Betaproteobacteria</taxon>
        <taxon>Burkholderiales</taxon>
        <taxon>Oxalobacteraceae</taxon>
        <taxon>Glaciimonas</taxon>
    </lineage>
</organism>
<dbReference type="InterPro" id="IPR044855">
    <property type="entry name" value="CoA-Trfase_III_dom3_sf"/>
</dbReference>
<dbReference type="Proteomes" id="UP000571084">
    <property type="component" value="Unassembled WGS sequence"/>
</dbReference>
<dbReference type="InterPro" id="IPR003673">
    <property type="entry name" value="CoA-Trfase_fam_III"/>
</dbReference>
<dbReference type="EMBL" id="JACHHQ010000003">
    <property type="protein sequence ID" value="MBB5199932.1"/>
    <property type="molecule type" value="Genomic_DNA"/>
</dbReference>
<dbReference type="Gene3D" id="3.40.50.10540">
    <property type="entry name" value="Crotonobetainyl-coa:carnitine coa-transferase, domain 1"/>
    <property type="match status" value="1"/>
</dbReference>
<keyword evidence="2" id="KW-1185">Reference proteome</keyword>
<dbReference type="RefSeq" id="WP_168056283.1">
    <property type="nucleotide sequence ID" value="NZ_JAAOZT010000009.1"/>
</dbReference>
<accession>A0A840RRZ8</accession>
<keyword evidence="1" id="KW-0808">Transferase</keyword>
<dbReference type="AlphaFoldDB" id="A0A840RRZ8"/>
<dbReference type="SUPFAM" id="SSF89796">
    <property type="entry name" value="CoA-transferase family III (CaiB/BaiF)"/>
    <property type="match status" value="1"/>
</dbReference>
<dbReference type="GO" id="GO:0016740">
    <property type="term" value="F:transferase activity"/>
    <property type="evidence" value="ECO:0007669"/>
    <property type="project" value="UniProtKB-KW"/>
</dbReference>
<reference evidence="1 2" key="1">
    <citation type="submission" date="2020-08" db="EMBL/GenBank/DDBJ databases">
        <title>Genomic Encyclopedia of Type Strains, Phase IV (KMG-IV): sequencing the most valuable type-strain genomes for metagenomic binning, comparative biology and taxonomic classification.</title>
        <authorList>
            <person name="Goeker M."/>
        </authorList>
    </citation>
    <scope>NUCLEOTIDE SEQUENCE [LARGE SCALE GENOMIC DNA]</scope>
    <source>
        <strain evidence="1 2">DSM 23240</strain>
    </source>
</reference>
<protein>
    <submittedName>
        <fullName evidence="1">Crotonobetainyl-CoA:carnitine CoA-transferase CaiB-like acyl-CoA transferase</fullName>
    </submittedName>
</protein>
<evidence type="ECO:0000313" key="1">
    <source>
        <dbReference type="EMBL" id="MBB5199932.1"/>
    </source>
</evidence>
<gene>
    <name evidence="1" type="ORF">HNR39_001764</name>
</gene>
<dbReference type="InterPro" id="IPR023606">
    <property type="entry name" value="CoA-Trfase_III_dom_1_sf"/>
</dbReference>
<evidence type="ECO:0000313" key="2">
    <source>
        <dbReference type="Proteomes" id="UP000571084"/>
    </source>
</evidence>
<dbReference type="Gene3D" id="3.30.1540.10">
    <property type="entry name" value="formyl-coa transferase, domain 3"/>
    <property type="match status" value="1"/>
</dbReference>